<dbReference type="InterPro" id="IPR050563">
    <property type="entry name" value="4-hydroxybenzoyl-CoA_TE"/>
</dbReference>
<proteinExistence type="inferred from homology"/>
<evidence type="ECO:0000256" key="2">
    <source>
        <dbReference type="ARBA" id="ARBA00022801"/>
    </source>
</evidence>
<dbReference type="EMBL" id="CP033459">
    <property type="protein sequence ID" value="QFQ12729.1"/>
    <property type="molecule type" value="Genomic_DNA"/>
</dbReference>
<evidence type="ECO:0000256" key="1">
    <source>
        <dbReference type="ARBA" id="ARBA00005953"/>
    </source>
</evidence>
<comment type="similarity">
    <text evidence="1">Belongs to the 4-hydroxybenzoyl-CoA thioesterase family.</text>
</comment>
<evidence type="ECO:0000313" key="3">
    <source>
        <dbReference type="EMBL" id="QFQ12729.1"/>
    </source>
</evidence>
<organism evidence="3 4">
    <name type="scientific">Pseudoprevotella muciniphila</name>
    <dbReference type="NCBI Taxonomy" id="2133944"/>
    <lineage>
        <taxon>Bacteria</taxon>
        <taxon>Pseudomonadati</taxon>
        <taxon>Bacteroidota</taxon>
        <taxon>Bacteroidia</taxon>
        <taxon>Bacteroidales</taxon>
        <taxon>Prevotellaceae</taxon>
        <taxon>Pseudoprevotella</taxon>
    </lineage>
</organism>
<name>A0A5P8E6Q9_9BACT</name>
<keyword evidence="4" id="KW-1185">Reference proteome</keyword>
<dbReference type="PIRSF" id="PIRSF003230">
    <property type="entry name" value="YbgC"/>
    <property type="match status" value="1"/>
</dbReference>
<dbReference type="PANTHER" id="PTHR31793">
    <property type="entry name" value="4-HYDROXYBENZOYL-COA THIOESTERASE FAMILY MEMBER"/>
    <property type="match status" value="1"/>
</dbReference>
<dbReference type="AlphaFoldDB" id="A0A5P8E6Q9"/>
<evidence type="ECO:0000313" key="4">
    <source>
        <dbReference type="Proteomes" id="UP000249375"/>
    </source>
</evidence>
<dbReference type="Pfam" id="PF13279">
    <property type="entry name" value="4HBT_2"/>
    <property type="match status" value="1"/>
</dbReference>
<accession>A0A5P8E6Q9</accession>
<dbReference type="InterPro" id="IPR029069">
    <property type="entry name" value="HotDog_dom_sf"/>
</dbReference>
<dbReference type="SUPFAM" id="SSF54637">
    <property type="entry name" value="Thioesterase/thiol ester dehydrase-isomerase"/>
    <property type="match status" value="1"/>
</dbReference>
<keyword evidence="2" id="KW-0378">Hydrolase</keyword>
<dbReference type="FunFam" id="3.10.129.10:FF:000050">
    <property type="entry name" value="Acyl-CoA thioester hydrolase"/>
    <property type="match status" value="1"/>
</dbReference>
<dbReference type="Gene3D" id="3.10.129.10">
    <property type="entry name" value="Hotdog Thioesterase"/>
    <property type="match status" value="1"/>
</dbReference>
<dbReference type="CDD" id="cd00586">
    <property type="entry name" value="4HBT"/>
    <property type="match status" value="1"/>
</dbReference>
<dbReference type="OrthoDB" id="9799036at2"/>
<dbReference type="KEGG" id="alq:C7Y71_006685"/>
<protein>
    <submittedName>
        <fullName evidence="3">Acyl-CoA thioesterase</fullName>
    </submittedName>
</protein>
<dbReference type="Proteomes" id="UP000249375">
    <property type="component" value="Chromosome"/>
</dbReference>
<reference evidence="3 4" key="1">
    <citation type="submission" date="2018-11" db="EMBL/GenBank/DDBJ databases">
        <authorList>
            <person name="Na S.W."/>
            <person name="Baik M."/>
        </authorList>
    </citation>
    <scope>NUCLEOTIDE SEQUENCE [LARGE SCALE GENOMIC DNA]</scope>
    <source>
        <strain evidence="3 4">E39</strain>
    </source>
</reference>
<dbReference type="RefSeq" id="WP_111898381.1">
    <property type="nucleotide sequence ID" value="NZ_CP033459.1"/>
</dbReference>
<gene>
    <name evidence="3" type="ORF">C7Y71_006685</name>
</gene>
<dbReference type="PANTHER" id="PTHR31793:SF27">
    <property type="entry name" value="NOVEL THIOESTERASE SUPERFAMILY DOMAIN AND SAPOSIN A-TYPE DOMAIN CONTAINING PROTEIN (0610012H03RIK)"/>
    <property type="match status" value="1"/>
</dbReference>
<dbReference type="GO" id="GO:0047617">
    <property type="term" value="F:fatty acyl-CoA hydrolase activity"/>
    <property type="evidence" value="ECO:0007669"/>
    <property type="project" value="TreeGrafter"/>
</dbReference>
<dbReference type="InterPro" id="IPR006684">
    <property type="entry name" value="YbgC/YbaW"/>
</dbReference>
<sequence length="133" mass="15576">MEYVFSLNMKVRDYECDLQGIVNNANYQHYTEHTRHEFLRSEGVSFAELHDRGIDAVVARLQMSFKTPLRSGDEFVSRLAVRKEGIKIVFVQDIFRLPDEKVVLRSTVETVCLVNGRLQDSEELNNIFSKYWQ</sequence>